<dbReference type="Pfam" id="PF10741">
    <property type="entry name" value="T2SSM_b"/>
    <property type="match status" value="1"/>
</dbReference>
<reference evidence="2" key="1">
    <citation type="submission" date="2020-01" db="EMBL/GenBank/DDBJ databases">
        <authorList>
            <person name="Meier V. D."/>
            <person name="Meier V D."/>
        </authorList>
    </citation>
    <scope>NUCLEOTIDE SEQUENCE</scope>
    <source>
        <strain evidence="2">HLG_WM_MAG_06</strain>
    </source>
</reference>
<evidence type="ECO:0000313" key="2">
    <source>
        <dbReference type="EMBL" id="CAA6819820.1"/>
    </source>
</evidence>
<dbReference type="Gene3D" id="3.30.70.60">
    <property type="match status" value="1"/>
</dbReference>
<proteinExistence type="predicted"/>
<protein>
    <submittedName>
        <fullName evidence="2">Uncharacterized protein</fullName>
    </submittedName>
</protein>
<evidence type="ECO:0000256" key="1">
    <source>
        <dbReference type="SAM" id="Phobius"/>
    </source>
</evidence>
<organism evidence="2">
    <name type="scientific">uncultured Sulfurovum sp</name>
    <dbReference type="NCBI Taxonomy" id="269237"/>
    <lineage>
        <taxon>Bacteria</taxon>
        <taxon>Pseudomonadati</taxon>
        <taxon>Campylobacterota</taxon>
        <taxon>Epsilonproteobacteria</taxon>
        <taxon>Campylobacterales</taxon>
        <taxon>Sulfurovaceae</taxon>
        <taxon>Sulfurovum</taxon>
        <taxon>environmental samples</taxon>
    </lineage>
</organism>
<dbReference type="InterPro" id="IPR034756">
    <property type="entry name" value="T2SSM_b"/>
</dbReference>
<keyword evidence="1" id="KW-1133">Transmembrane helix</keyword>
<dbReference type="InterPro" id="IPR014717">
    <property type="entry name" value="Transl_elong_EF1B/ribsomal_bS6"/>
</dbReference>
<dbReference type="AlphaFoldDB" id="A0A6S6TT41"/>
<dbReference type="EMBL" id="CACVAP010000093">
    <property type="protein sequence ID" value="CAA6819820.1"/>
    <property type="molecule type" value="Genomic_DNA"/>
</dbReference>
<keyword evidence="1" id="KW-0812">Transmembrane</keyword>
<sequence>MSKYYLYLLLAFFIFLNGVNYFDVEIRKTIKQQELLKYKLQKQALYEANKKEVKLLISNQEKVFVKNRKLFFAKNKKETIIFSELQEQIQKLMKKIGGKVTRLNSGIVVEKEFYKKYPISLNVEVVPEDLDDFFEKIRANNKYLFIDSIHISKDMKKNMLRLNITIIGYQLI</sequence>
<feature type="transmembrane region" description="Helical" evidence="1">
    <location>
        <begin position="6"/>
        <end position="24"/>
    </location>
</feature>
<keyword evidence="1" id="KW-0472">Membrane</keyword>
<name>A0A6S6TT41_9BACT</name>
<accession>A0A6S6TT41</accession>
<gene>
    <name evidence="2" type="ORF">HELGO_WM1417</name>
</gene>